<dbReference type="GO" id="GO:1990380">
    <property type="term" value="F:K48-linked deubiquitinase activity"/>
    <property type="evidence" value="ECO:0007669"/>
    <property type="project" value="InterPro"/>
</dbReference>
<dbReference type="OrthoDB" id="10261212at2759"/>
<feature type="region of interest" description="Disordered" evidence="1">
    <location>
        <begin position="432"/>
        <end position="491"/>
    </location>
</feature>
<dbReference type="InterPro" id="IPR033979">
    <property type="entry name" value="MINDY_domain"/>
</dbReference>
<dbReference type="GO" id="GO:0016807">
    <property type="term" value="F:cysteine-type carboxypeptidase activity"/>
    <property type="evidence" value="ECO:0007669"/>
    <property type="project" value="TreeGrafter"/>
</dbReference>
<dbReference type="InterPro" id="IPR007518">
    <property type="entry name" value="MINDY"/>
</dbReference>
<dbReference type="STRING" id="27342.A0A0H2RKA3"/>
<dbReference type="EMBL" id="KQ086042">
    <property type="protein sequence ID" value="KLO09893.1"/>
    <property type="molecule type" value="Genomic_DNA"/>
</dbReference>
<feature type="region of interest" description="Disordered" evidence="1">
    <location>
        <begin position="279"/>
        <end position="312"/>
    </location>
</feature>
<organism evidence="3 4">
    <name type="scientific">Schizopora paradoxa</name>
    <dbReference type="NCBI Taxonomy" id="27342"/>
    <lineage>
        <taxon>Eukaryota</taxon>
        <taxon>Fungi</taxon>
        <taxon>Dikarya</taxon>
        <taxon>Basidiomycota</taxon>
        <taxon>Agaricomycotina</taxon>
        <taxon>Agaricomycetes</taxon>
        <taxon>Hymenochaetales</taxon>
        <taxon>Schizoporaceae</taxon>
        <taxon>Schizopora</taxon>
    </lineage>
</organism>
<reference evidence="3 4" key="1">
    <citation type="submission" date="2015-04" db="EMBL/GenBank/DDBJ databases">
        <title>Complete genome sequence of Schizopora paradoxa KUC8140, a cosmopolitan wood degrader in East Asia.</title>
        <authorList>
            <consortium name="DOE Joint Genome Institute"/>
            <person name="Min B."/>
            <person name="Park H."/>
            <person name="Jang Y."/>
            <person name="Kim J.-J."/>
            <person name="Kim K.H."/>
            <person name="Pangilinan J."/>
            <person name="Lipzen A."/>
            <person name="Riley R."/>
            <person name="Grigoriev I.V."/>
            <person name="Spatafora J.W."/>
            <person name="Choi I.-G."/>
        </authorList>
    </citation>
    <scope>NUCLEOTIDE SEQUENCE [LARGE SCALE GENOMIC DNA]</scope>
    <source>
        <strain evidence="3 4">KUC8140</strain>
    </source>
</reference>
<feature type="domain" description="MINDY deubiquitinase" evidence="2">
    <location>
        <begin position="39"/>
        <end position="351"/>
    </location>
</feature>
<evidence type="ECO:0000313" key="4">
    <source>
        <dbReference type="Proteomes" id="UP000053477"/>
    </source>
</evidence>
<feature type="region of interest" description="Disordered" evidence="1">
    <location>
        <begin position="1"/>
        <end position="26"/>
    </location>
</feature>
<dbReference type="GO" id="GO:0071944">
    <property type="term" value="C:cell periphery"/>
    <property type="evidence" value="ECO:0007669"/>
    <property type="project" value="TreeGrafter"/>
</dbReference>
<dbReference type="AlphaFoldDB" id="A0A0H2RKA3"/>
<evidence type="ECO:0000259" key="2">
    <source>
        <dbReference type="Pfam" id="PF04424"/>
    </source>
</evidence>
<proteinExistence type="predicted"/>
<feature type="compositionally biased region" description="Polar residues" evidence="1">
    <location>
        <begin position="290"/>
        <end position="305"/>
    </location>
</feature>
<feature type="compositionally biased region" description="Basic and acidic residues" evidence="1">
    <location>
        <begin position="458"/>
        <end position="468"/>
    </location>
</feature>
<dbReference type="GO" id="GO:0071108">
    <property type="term" value="P:protein K48-linked deubiquitination"/>
    <property type="evidence" value="ECO:0007669"/>
    <property type="project" value="TreeGrafter"/>
</dbReference>
<gene>
    <name evidence="3" type="ORF">SCHPADRAFT_907408</name>
</gene>
<dbReference type="GO" id="GO:0004843">
    <property type="term" value="F:cysteine-type deubiquitinase activity"/>
    <property type="evidence" value="ECO:0007669"/>
    <property type="project" value="InterPro"/>
</dbReference>
<name>A0A0H2RKA3_9AGAM</name>
<dbReference type="Proteomes" id="UP000053477">
    <property type="component" value="Unassembled WGS sequence"/>
</dbReference>
<dbReference type="GO" id="GO:0005829">
    <property type="term" value="C:cytosol"/>
    <property type="evidence" value="ECO:0007669"/>
    <property type="project" value="TreeGrafter"/>
</dbReference>
<dbReference type="Pfam" id="PF04424">
    <property type="entry name" value="MINDY_DUB"/>
    <property type="match status" value="1"/>
</dbReference>
<keyword evidence="4" id="KW-1185">Reference proteome</keyword>
<evidence type="ECO:0000256" key="1">
    <source>
        <dbReference type="SAM" id="MobiDB-lite"/>
    </source>
</evidence>
<accession>A0A0H2RKA3</accession>
<feature type="compositionally biased region" description="Low complexity" evidence="1">
    <location>
        <begin position="469"/>
        <end position="479"/>
    </location>
</feature>
<dbReference type="PANTHER" id="PTHR18063:SF6">
    <property type="entry name" value="UBIQUITIN CARBOXYL-TERMINAL HYDROLASE"/>
    <property type="match status" value="1"/>
</dbReference>
<dbReference type="InParanoid" id="A0A0H2RKA3"/>
<dbReference type="PANTHER" id="PTHR18063">
    <property type="entry name" value="NF-E2 INDUCIBLE PROTEIN"/>
    <property type="match status" value="1"/>
</dbReference>
<feature type="compositionally biased region" description="Basic and acidic residues" evidence="1">
    <location>
        <begin position="432"/>
        <end position="451"/>
    </location>
</feature>
<protein>
    <recommendedName>
        <fullName evidence="2">MINDY deubiquitinase domain-containing protein</fullName>
    </recommendedName>
</protein>
<feature type="region of interest" description="Disordered" evidence="1">
    <location>
        <begin position="197"/>
        <end position="218"/>
    </location>
</feature>
<sequence length="491" mass="54207">MADASAAETAPPTEIQRPAPQHMSDANAQALRESREGVWFLKTIVFQAQPKKIITQNYNGPCSFIAICNILILRGDIEILPPERTSVSYEFLSQLVGEYLLRASPEVDLSAALTMMPLTQKGMDLNPLFTSHDAFRPAGDAGALKLFEQARIKLVHGWLVDPGSPEHRVISTTEDYDNSVNLIVAADDLTRGQLVTDERTESDLPGQSSAGPSNPAAREIISLPPEDQQKVEDAIAVRNFLDNTSSQLTYHGLFTLISALPPGSLVALFRNSHLSVLYKRPRQPPPQSSGSVDENSEGQEPNATSEDPVGGEDSSLYSLVTDVVFLHESSVVWERLEDVDGGSTSFVDADFIRSSPAGGDFAGHTAESALRAMEEAEAAARSVIDPAEQALNEIPFLSKSHLSFDLRSQELARQLQAEEDARSHELYAQRQLREHESRQRQIRDQQQRDGQHLLSGDIAREGRNDSERFFQSQQQRPQPVKMKKDKSCVIM</sequence>
<evidence type="ECO:0000313" key="3">
    <source>
        <dbReference type="EMBL" id="KLO09893.1"/>
    </source>
</evidence>